<organism evidence="2 3">
    <name type="scientific">Psychrobacillus mangrovi</name>
    <dbReference type="NCBI Taxonomy" id="3117745"/>
    <lineage>
        <taxon>Bacteria</taxon>
        <taxon>Bacillati</taxon>
        <taxon>Bacillota</taxon>
        <taxon>Bacilli</taxon>
        <taxon>Bacillales</taxon>
        <taxon>Bacillaceae</taxon>
        <taxon>Psychrobacillus</taxon>
    </lineage>
</organism>
<reference evidence="2 3" key="1">
    <citation type="submission" date="2024-01" db="EMBL/GenBank/DDBJ databases">
        <title>Seven novel Bacillus-like species.</title>
        <authorList>
            <person name="Liu G."/>
        </authorList>
    </citation>
    <scope>NUCLEOTIDE SEQUENCE [LARGE SCALE GENOMIC DNA]</scope>
    <source>
        <strain evidence="2 3">FJAT-51614</strain>
    </source>
</reference>
<name>A0ABU8F1T5_9BACI</name>
<keyword evidence="1" id="KW-0812">Transmembrane</keyword>
<dbReference type="EMBL" id="JBAWSY010000002">
    <property type="protein sequence ID" value="MEI4768964.1"/>
    <property type="molecule type" value="Genomic_DNA"/>
</dbReference>
<comment type="caution">
    <text evidence="2">The sequence shown here is derived from an EMBL/GenBank/DDBJ whole genome shotgun (WGS) entry which is preliminary data.</text>
</comment>
<sequence length="59" mass="6968">MDIFLAFLPLIFWLLVFAGIIIAIVRAIKRSNRNRNSDSGRRIIELEKENKRLKENKNI</sequence>
<evidence type="ECO:0008006" key="4">
    <source>
        <dbReference type="Google" id="ProtNLM"/>
    </source>
</evidence>
<protein>
    <recommendedName>
        <fullName evidence="4">DUF4083 domain-containing protein</fullName>
    </recommendedName>
</protein>
<evidence type="ECO:0000256" key="1">
    <source>
        <dbReference type="SAM" id="Phobius"/>
    </source>
</evidence>
<accession>A0ABU8F1T5</accession>
<keyword evidence="1" id="KW-1133">Transmembrane helix</keyword>
<keyword evidence="3" id="KW-1185">Reference proteome</keyword>
<keyword evidence="1" id="KW-0472">Membrane</keyword>
<proteinExistence type="predicted"/>
<evidence type="ECO:0000313" key="2">
    <source>
        <dbReference type="EMBL" id="MEI4768964.1"/>
    </source>
</evidence>
<dbReference type="RefSeq" id="WP_336496513.1">
    <property type="nucleotide sequence ID" value="NZ_JBAWSY010000002.1"/>
</dbReference>
<feature type="transmembrane region" description="Helical" evidence="1">
    <location>
        <begin position="6"/>
        <end position="25"/>
    </location>
</feature>
<dbReference type="Proteomes" id="UP001364890">
    <property type="component" value="Unassembled WGS sequence"/>
</dbReference>
<evidence type="ECO:0000313" key="3">
    <source>
        <dbReference type="Proteomes" id="UP001364890"/>
    </source>
</evidence>
<gene>
    <name evidence="2" type="ORF">WAX74_04735</name>
</gene>